<reference evidence="2" key="1">
    <citation type="journal article" date="2019" name="Int. J. Syst. Evol. Microbiol.">
        <title>The Global Catalogue of Microorganisms (GCM) 10K type strain sequencing project: providing services to taxonomists for standard genome sequencing and annotation.</title>
        <authorList>
            <consortium name="The Broad Institute Genomics Platform"/>
            <consortium name="The Broad Institute Genome Sequencing Center for Infectious Disease"/>
            <person name="Wu L."/>
            <person name="Ma J."/>
        </authorList>
    </citation>
    <scope>NUCLEOTIDE SEQUENCE [LARGE SCALE GENOMIC DNA]</scope>
    <source>
        <strain evidence="2">CGMCC 1.15420</strain>
    </source>
</reference>
<gene>
    <name evidence="1" type="ORF">GCM10010913_44380</name>
</gene>
<evidence type="ECO:0008006" key="3">
    <source>
        <dbReference type="Google" id="ProtNLM"/>
    </source>
</evidence>
<dbReference type="InterPro" id="IPR025916">
    <property type="entry name" value="YdjO"/>
</dbReference>
<dbReference type="RefSeq" id="WP_120465348.1">
    <property type="nucleotide sequence ID" value="NZ_BMIW01000048.1"/>
</dbReference>
<evidence type="ECO:0000313" key="1">
    <source>
        <dbReference type="EMBL" id="GGG17428.1"/>
    </source>
</evidence>
<organism evidence="1 2">
    <name type="scientific">Paenibacillus aceti</name>
    <dbReference type="NCBI Taxonomy" id="1820010"/>
    <lineage>
        <taxon>Bacteria</taxon>
        <taxon>Bacillati</taxon>
        <taxon>Bacillota</taxon>
        <taxon>Bacilli</taxon>
        <taxon>Bacillales</taxon>
        <taxon>Paenibacillaceae</taxon>
        <taxon>Paenibacillus</taxon>
    </lineage>
</organism>
<sequence>MYNSRKKQMEEVPEELTAIWSCTNEDCKGWMRHNFAFVNHPTCPQCGSAMAEDERMLAVLNNTSFNQHTE</sequence>
<evidence type="ECO:0000313" key="2">
    <source>
        <dbReference type="Proteomes" id="UP000608420"/>
    </source>
</evidence>
<keyword evidence="2" id="KW-1185">Reference proteome</keyword>
<accession>A0ABQ1W716</accession>
<protein>
    <recommendedName>
        <fullName evidence="3">Cold-shock protein</fullName>
    </recommendedName>
</protein>
<proteinExistence type="predicted"/>
<dbReference type="Pfam" id="PF14169">
    <property type="entry name" value="YdjO"/>
    <property type="match status" value="1"/>
</dbReference>
<dbReference type="EMBL" id="BMIW01000048">
    <property type="protein sequence ID" value="GGG17428.1"/>
    <property type="molecule type" value="Genomic_DNA"/>
</dbReference>
<comment type="caution">
    <text evidence="1">The sequence shown here is derived from an EMBL/GenBank/DDBJ whole genome shotgun (WGS) entry which is preliminary data.</text>
</comment>
<name>A0ABQ1W716_9BACL</name>
<dbReference type="Proteomes" id="UP000608420">
    <property type="component" value="Unassembled WGS sequence"/>
</dbReference>